<organism evidence="2 3">
    <name type="scientific">Clostridium bovifaecis</name>
    <dbReference type="NCBI Taxonomy" id="2184719"/>
    <lineage>
        <taxon>Bacteria</taxon>
        <taxon>Bacillati</taxon>
        <taxon>Bacillota</taxon>
        <taxon>Clostridia</taxon>
        <taxon>Eubacteriales</taxon>
        <taxon>Clostridiaceae</taxon>
        <taxon>Clostridium</taxon>
    </lineage>
</organism>
<keyword evidence="3" id="KW-1185">Reference proteome</keyword>
<dbReference type="NCBIfam" id="TIGR00254">
    <property type="entry name" value="GGDEF"/>
    <property type="match status" value="1"/>
</dbReference>
<sequence>MLRKKIAEEIENCYKRGKKFALFFMDLDNFKFVNDHYGHIIGDKLLLKVAIRLKEIQGDNLMAFRLGGMNSIS</sequence>
<dbReference type="SUPFAM" id="SSF55073">
    <property type="entry name" value="Nucleotide cyclase"/>
    <property type="match status" value="1"/>
</dbReference>
<feature type="domain" description="GGDEF" evidence="1">
    <location>
        <begin position="18"/>
        <end position="73"/>
    </location>
</feature>
<dbReference type="PANTHER" id="PTHR44757:SF2">
    <property type="entry name" value="BIOFILM ARCHITECTURE MAINTENANCE PROTEIN MBAA"/>
    <property type="match status" value="1"/>
</dbReference>
<dbReference type="InterPro" id="IPR029787">
    <property type="entry name" value="Nucleotide_cyclase"/>
</dbReference>
<dbReference type="InterPro" id="IPR000160">
    <property type="entry name" value="GGDEF_dom"/>
</dbReference>
<dbReference type="PANTHER" id="PTHR44757">
    <property type="entry name" value="DIGUANYLATE CYCLASE DGCP"/>
    <property type="match status" value="1"/>
</dbReference>
<evidence type="ECO:0000313" key="2">
    <source>
        <dbReference type="EMBL" id="QGU94530.1"/>
    </source>
</evidence>
<dbReference type="Proteomes" id="UP000422764">
    <property type="component" value="Chromosome"/>
</dbReference>
<dbReference type="PROSITE" id="PS50887">
    <property type="entry name" value="GGDEF"/>
    <property type="match status" value="1"/>
</dbReference>
<dbReference type="Gene3D" id="3.30.70.270">
    <property type="match status" value="1"/>
</dbReference>
<gene>
    <name evidence="2" type="ORF">GOM49_04950</name>
</gene>
<protein>
    <submittedName>
        <fullName evidence="2">Diguanylate cyclase</fullName>
    </submittedName>
</protein>
<proteinExistence type="predicted"/>
<name>A0A6I6EQY8_9CLOT</name>
<evidence type="ECO:0000313" key="3">
    <source>
        <dbReference type="Proteomes" id="UP000422764"/>
    </source>
</evidence>
<dbReference type="EMBL" id="CP046522">
    <property type="protein sequence ID" value="QGU94530.1"/>
    <property type="molecule type" value="Genomic_DNA"/>
</dbReference>
<reference evidence="2 3" key="1">
    <citation type="submission" date="2019-12" db="EMBL/GenBank/DDBJ databases">
        <title>Genome sequenceing of Clostridium bovifaecis.</title>
        <authorList>
            <person name="Yao Y."/>
        </authorList>
    </citation>
    <scope>NUCLEOTIDE SEQUENCE [LARGE SCALE GENOMIC DNA]</scope>
    <source>
        <strain evidence="2 3">BXX</strain>
    </source>
</reference>
<evidence type="ECO:0000259" key="1">
    <source>
        <dbReference type="PROSITE" id="PS50887"/>
    </source>
</evidence>
<dbReference type="Pfam" id="PF00990">
    <property type="entry name" value="GGDEF"/>
    <property type="match status" value="1"/>
</dbReference>
<dbReference type="InterPro" id="IPR052155">
    <property type="entry name" value="Biofilm_reg_signaling"/>
</dbReference>
<accession>A0A6I6EQY8</accession>
<dbReference type="AlphaFoldDB" id="A0A6I6EQY8"/>
<dbReference type="InterPro" id="IPR043128">
    <property type="entry name" value="Rev_trsase/Diguanyl_cyclase"/>
</dbReference>